<reference evidence="1" key="1">
    <citation type="submission" date="2005-10" db="EMBL/GenBank/DDBJ databases">
        <authorList>
            <person name="Loftus B.J."/>
            <person name="Nene V.M."/>
            <person name="Hannick L.I."/>
            <person name="Bidwell S."/>
            <person name="Haas B."/>
            <person name="Amedeo P."/>
            <person name="Orvis J."/>
            <person name="Wortman J.R."/>
            <person name="White O.R."/>
            <person name="Salzberg S."/>
            <person name="Shumway M."/>
            <person name="Koo H."/>
            <person name="Zhao Y."/>
            <person name="Holmes M."/>
            <person name="Miller J."/>
            <person name="Schatz M."/>
            <person name="Pop M."/>
            <person name="Pai G."/>
            <person name="Utterback T."/>
            <person name="Rogers Y.-H."/>
            <person name="Kravitz S."/>
            <person name="Fraser C.M."/>
        </authorList>
    </citation>
    <scope>NUCLEOTIDE SEQUENCE</scope>
    <source>
        <strain evidence="1">Liverpool</strain>
    </source>
</reference>
<protein>
    <submittedName>
        <fullName evidence="1">AAEL003531-PA</fullName>
    </submittedName>
</protein>
<dbReference type="EMBL" id="CH477274">
    <property type="protein sequence ID" value="EAT45156.1"/>
    <property type="molecule type" value="Genomic_DNA"/>
</dbReference>
<dbReference type="PaxDb" id="7159-AAEL003531-PA"/>
<dbReference type="Proteomes" id="UP000682892">
    <property type="component" value="Chromosome 1"/>
</dbReference>
<dbReference type="HOGENOM" id="CLU_2887641_0_0_1"/>
<sequence length="63" mass="6974">MVSTDMKAATCAKVYPLDSCDKKSNSGAENEHSFMKLQLRSTNLWILGCTCLELAETTEMPTE</sequence>
<accession>Q0IG55</accession>
<name>Q0IG55_AEDAE</name>
<evidence type="ECO:0000313" key="2">
    <source>
        <dbReference type="Proteomes" id="UP000682892"/>
    </source>
</evidence>
<dbReference type="AlphaFoldDB" id="Q0IG55"/>
<gene>
    <name evidence="1" type="ORF">AaeL_AAEL003531</name>
</gene>
<evidence type="ECO:0000313" key="1">
    <source>
        <dbReference type="EMBL" id="EAT45156.1"/>
    </source>
</evidence>
<reference evidence="1" key="3">
    <citation type="submission" date="2012-09" db="EMBL/GenBank/DDBJ databases">
        <authorList>
            <consortium name="VectorBase"/>
        </authorList>
    </citation>
    <scope>NUCLEOTIDE SEQUENCE</scope>
    <source>
        <strain evidence="1">Liverpool</strain>
    </source>
</reference>
<reference evidence="1" key="2">
    <citation type="journal article" date="2007" name="Science">
        <title>Genome sequence of Aedes aegypti, a major arbovirus vector.</title>
        <authorList>
            <person name="Nene V."/>
            <person name="Wortman J.R."/>
            <person name="Lawson D."/>
            <person name="Haas B."/>
            <person name="Kodira C."/>
            <person name="Tu Z.J."/>
            <person name="Loftus B."/>
            <person name="Xi Z."/>
            <person name="Megy K."/>
            <person name="Grabherr M."/>
            <person name="Ren Q."/>
            <person name="Zdobnov E.M."/>
            <person name="Lobo N.F."/>
            <person name="Campbell K.S."/>
            <person name="Brown S.E."/>
            <person name="Bonaldo M.F."/>
            <person name="Zhu J."/>
            <person name="Sinkins S.P."/>
            <person name="Hogenkamp D.G."/>
            <person name="Amedeo P."/>
            <person name="Arensburger P."/>
            <person name="Atkinson P.W."/>
            <person name="Bidwell S."/>
            <person name="Biedler J."/>
            <person name="Birney E."/>
            <person name="Bruggner R.V."/>
            <person name="Costas J."/>
            <person name="Coy M.R."/>
            <person name="Crabtree J."/>
            <person name="Crawford M."/>
            <person name="Debruyn B."/>
            <person name="Decaprio D."/>
            <person name="Eiglmeier K."/>
            <person name="Eisenstadt E."/>
            <person name="El-Dorry H."/>
            <person name="Gelbart W.M."/>
            <person name="Gomes S.L."/>
            <person name="Hammond M."/>
            <person name="Hannick L.I."/>
            <person name="Hogan J.R."/>
            <person name="Holmes M.H."/>
            <person name="Jaffe D."/>
            <person name="Johnston J.S."/>
            <person name="Kennedy R.C."/>
            <person name="Koo H."/>
            <person name="Kravitz S."/>
            <person name="Kriventseva E.V."/>
            <person name="Kulp D."/>
            <person name="Labutti K."/>
            <person name="Lee E."/>
            <person name="Li S."/>
            <person name="Lovin D.D."/>
            <person name="Mao C."/>
            <person name="Mauceli E."/>
            <person name="Menck C.F."/>
            <person name="Miller J.R."/>
            <person name="Montgomery P."/>
            <person name="Mori A."/>
            <person name="Nascimento A.L."/>
            <person name="Naveira H.F."/>
            <person name="Nusbaum C."/>
            <person name="O'leary S."/>
            <person name="Orvis J."/>
            <person name="Pertea M."/>
            <person name="Quesneville H."/>
            <person name="Reidenbach K.R."/>
            <person name="Rogers Y.H."/>
            <person name="Roth C.W."/>
            <person name="Schneider J.R."/>
            <person name="Schatz M."/>
            <person name="Shumway M."/>
            <person name="Stanke M."/>
            <person name="Stinson E.O."/>
            <person name="Tubio J.M."/>
            <person name="Vanzee J.P."/>
            <person name="Verjovski-Almeida S."/>
            <person name="Werner D."/>
            <person name="White O."/>
            <person name="Wyder S."/>
            <person name="Zeng Q."/>
            <person name="Zhao Q."/>
            <person name="Zhao Y."/>
            <person name="Hill C.A."/>
            <person name="Raikhel A.S."/>
            <person name="Soares M.B."/>
            <person name="Knudson D.L."/>
            <person name="Lee N.H."/>
            <person name="Galagan J."/>
            <person name="Salzberg S.L."/>
            <person name="Paulsen I.T."/>
            <person name="Dimopoulos G."/>
            <person name="Collins F.H."/>
            <person name="Birren B."/>
            <person name="Fraser-Liggett C.M."/>
            <person name="Severson D.W."/>
        </authorList>
    </citation>
    <scope>NUCLEOTIDE SEQUENCE [LARGE SCALE GENOMIC DNA]</scope>
    <source>
        <strain evidence="1">Liverpool</strain>
    </source>
</reference>
<organism evidence="1 2">
    <name type="scientific">Aedes aegypti</name>
    <name type="common">Yellowfever mosquito</name>
    <name type="synonym">Culex aegypti</name>
    <dbReference type="NCBI Taxonomy" id="7159"/>
    <lineage>
        <taxon>Eukaryota</taxon>
        <taxon>Metazoa</taxon>
        <taxon>Ecdysozoa</taxon>
        <taxon>Arthropoda</taxon>
        <taxon>Hexapoda</taxon>
        <taxon>Insecta</taxon>
        <taxon>Pterygota</taxon>
        <taxon>Neoptera</taxon>
        <taxon>Endopterygota</taxon>
        <taxon>Diptera</taxon>
        <taxon>Nematocera</taxon>
        <taxon>Culicoidea</taxon>
        <taxon>Culicidae</taxon>
        <taxon>Culicinae</taxon>
        <taxon>Aedini</taxon>
        <taxon>Aedes</taxon>
        <taxon>Stegomyia</taxon>
    </lineage>
</organism>
<proteinExistence type="predicted"/>